<dbReference type="SUPFAM" id="SSF56425">
    <property type="entry name" value="Succinate dehydrogenase/fumarate reductase flavoprotein, catalytic domain"/>
    <property type="match status" value="1"/>
</dbReference>
<evidence type="ECO:0000256" key="13">
    <source>
        <dbReference type="PIRSR" id="PIRSR000171-1"/>
    </source>
</evidence>
<dbReference type="InterPro" id="IPR027477">
    <property type="entry name" value="Succ_DH/fumarate_Rdtase_cat_sf"/>
</dbReference>
<comment type="similarity">
    <text evidence="3">Belongs to the FAD-dependent oxidoreductase 2 family. FRD/SDH subfamily.</text>
</comment>
<dbReference type="PRINTS" id="PR00411">
    <property type="entry name" value="PNDRDTASEI"/>
</dbReference>
<evidence type="ECO:0000256" key="8">
    <source>
        <dbReference type="ARBA" id="ARBA00022827"/>
    </source>
</evidence>
<dbReference type="InterPro" id="IPR003952">
    <property type="entry name" value="FRD_SDH_FAD_BS"/>
</dbReference>
<reference evidence="16 17" key="1">
    <citation type="submission" date="2019-07" db="EMBL/GenBank/DDBJ databases">
        <authorList>
            <person name="Park Y.J."/>
            <person name="Jeong S.E."/>
            <person name="Jung H.S."/>
        </authorList>
    </citation>
    <scope>NUCLEOTIDE SEQUENCE [LARGE SCALE GENOMIC DNA]</scope>
    <source>
        <strain evidence="17">P16(2019)</strain>
    </source>
</reference>
<evidence type="ECO:0000256" key="11">
    <source>
        <dbReference type="ARBA" id="ARBA00023136"/>
    </source>
</evidence>
<feature type="domain" description="Fumarate reductase/succinate dehydrogenase flavoprotein-like C-terminal" evidence="15">
    <location>
        <begin position="452"/>
        <end position="579"/>
    </location>
</feature>
<evidence type="ECO:0000259" key="14">
    <source>
        <dbReference type="Pfam" id="PF00890"/>
    </source>
</evidence>
<evidence type="ECO:0000256" key="7">
    <source>
        <dbReference type="ARBA" id="ARBA00022630"/>
    </source>
</evidence>
<dbReference type="FunFam" id="3.90.700.10:FF:000004">
    <property type="entry name" value="Succinate dehydrogenase flavoprotein subunit"/>
    <property type="match status" value="1"/>
</dbReference>
<proteinExistence type="inferred from homology"/>
<dbReference type="GO" id="GO:0033765">
    <property type="term" value="F:steroid dehydrogenase activity, acting on the CH-CH group of donors"/>
    <property type="evidence" value="ECO:0007669"/>
    <property type="project" value="UniProtKB-ARBA"/>
</dbReference>
<evidence type="ECO:0000256" key="9">
    <source>
        <dbReference type="ARBA" id="ARBA00022982"/>
    </source>
</evidence>
<dbReference type="GO" id="GO:0050660">
    <property type="term" value="F:flavin adenine dinucleotide binding"/>
    <property type="evidence" value="ECO:0007669"/>
    <property type="project" value="TreeGrafter"/>
</dbReference>
<keyword evidence="6" id="KW-1003">Cell membrane</keyword>
<dbReference type="InterPro" id="IPR036188">
    <property type="entry name" value="FAD/NAD-bd_sf"/>
</dbReference>
<evidence type="ECO:0000313" key="16">
    <source>
        <dbReference type="EMBL" id="TSB47991.1"/>
    </source>
</evidence>
<dbReference type="InterPro" id="IPR015939">
    <property type="entry name" value="Fum_Rdtase/Succ_DH_flav-like_C"/>
</dbReference>
<dbReference type="SUPFAM" id="SSF46977">
    <property type="entry name" value="Succinate dehydrogenase/fumarate reductase flavoprotein C-terminal domain"/>
    <property type="match status" value="1"/>
</dbReference>
<dbReference type="InterPro" id="IPR003953">
    <property type="entry name" value="FAD-dep_OxRdtase_2_FAD-bd"/>
</dbReference>
<dbReference type="FunFam" id="3.50.50.60:FF:000009">
    <property type="entry name" value="Succinate dehydrogenase flavoprotein subunit"/>
    <property type="match status" value="1"/>
</dbReference>
<keyword evidence="9" id="KW-0249">Electron transport</keyword>
<feature type="domain" description="FAD-dependent oxidoreductase 2 FAD-binding" evidence="14">
    <location>
        <begin position="6"/>
        <end position="392"/>
    </location>
</feature>
<dbReference type="FunFam" id="1.20.58.100:FF:000004">
    <property type="entry name" value="Succinate dehydrogenase flavoprotein subunit"/>
    <property type="match status" value="1"/>
</dbReference>
<dbReference type="EMBL" id="VLXZ01000001">
    <property type="protein sequence ID" value="TSB47991.1"/>
    <property type="molecule type" value="Genomic_DNA"/>
</dbReference>
<dbReference type="EC" id="1.3.5.1" evidence="4"/>
<evidence type="ECO:0000256" key="6">
    <source>
        <dbReference type="ARBA" id="ARBA00022475"/>
    </source>
</evidence>
<dbReference type="GO" id="GO:0005886">
    <property type="term" value="C:plasma membrane"/>
    <property type="evidence" value="ECO:0007669"/>
    <property type="project" value="UniProtKB-SubCell"/>
</dbReference>
<dbReference type="Gene3D" id="1.20.58.100">
    <property type="entry name" value="Fumarate reductase/succinate dehydrogenase flavoprotein-like, C-terminal domain"/>
    <property type="match status" value="1"/>
</dbReference>
<keyword evidence="17" id="KW-1185">Reference proteome</keyword>
<keyword evidence="10" id="KW-0560">Oxidoreductase</keyword>
<dbReference type="PANTHER" id="PTHR11632:SF53">
    <property type="entry name" value="SUCCINATE DEHYDROGENASE FLAVOPROTEIN SUBUNIT"/>
    <property type="match status" value="1"/>
</dbReference>
<keyword evidence="8" id="KW-0274">FAD</keyword>
<dbReference type="RefSeq" id="WP_143846337.1">
    <property type="nucleotide sequence ID" value="NZ_VLXZ01000001.1"/>
</dbReference>
<evidence type="ECO:0000256" key="2">
    <source>
        <dbReference type="ARBA" id="ARBA00004413"/>
    </source>
</evidence>
<comment type="cofactor">
    <cofactor evidence="1">
        <name>FAD</name>
        <dbReference type="ChEBI" id="CHEBI:57692"/>
    </cofactor>
</comment>
<evidence type="ECO:0000313" key="17">
    <source>
        <dbReference type="Proteomes" id="UP000318521"/>
    </source>
</evidence>
<dbReference type="InterPro" id="IPR030664">
    <property type="entry name" value="SdhA/FrdA/AprA"/>
</dbReference>
<evidence type="ECO:0000256" key="12">
    <source>
        <dbReference type="ARBA" id="ARBA00049220"/>
    </source>
</evidence>
<keyword evidence="11" id="KW-0472">Membrane</keyword>
<dbReference type="PROSITE" id="PS00504">
    <property type="entry name" value="FRD_SDH_FAD_BINDING"/>
    <property type="match status" value="1"/>
</dbReference>
<dbReference type="NCBIfam" id="TIGR01811">
    <property type="entry name" value="sdhA_Bsu"/>
    <property type="match status" value="1"/>
</dbReference>
<dbReference type="Pfam" id="PF02910">
    <property type="entry name" value="Succ_DH_flav_C"/>
    <property type="match status" value="1"/>
</dbReference>
<dbReference type="InterPro" id="IPR037099">
    <property type="entry name" value="Fum_R/Succ_DH_flav-like_C_sf"/>
</dbReference>
<evidence type="ECO:0000256" key="10">
    <source>
        <dbReference type="ARBA" id="ARBA00023002"/>
    </source>
</evidence>
<protein>
    <recommendedName>
        <fullName evidence="4">succinate dehydrogenase</fullName>
        <ecNumber evidence="4">1.3.5.1</ecNumber>
    </recommendedName>
</protein>
<evidence type="ECO:0000256" key="4">
    <source>
        <dbReference type="ARBA" id="ARBA00012792"/>
    </source>
</evidence>
<comment type="caution">
    <text evidence="16">The sequence shown here is derived from an EMBL/GenBank/DDBJ whole genome shotgun (WGS) entry which is preliminary data.</text>
</comment>
<sequence>MSKGKIVVVGGGLAGLMATIKAAEKGVPVDLFSIVPVKRSHSVCAQGGINGAVNTKGEGDSPWEHFDDSIYGGDFLANQPPVKAMTEAAPGIIHLLDRMGVMFNRTPEGLLDFRRFGGTQHHRTAFAGATTGQQLLYALDEQVRRHETSGLVTKYEGWEFLSAVVDDEGTCRGITAQELSSSEIQSFPADAVIIATGGPGIIFGKSTNSVINTGFAAAKLYKQGVDYANGEFIQIHPTAIPGDDKLRLMSESARGEGGRVWTYKDGKPWYFLEEKYPAYGNLVPRDIATREIFSVCVDDKLGINGENMVYLDLSHKDPRDLDIKLGGIMEIYEKFMGDDPRKVPMKIFPAVHYSMGGMWIDYDQMTNIPGLFAAGECDYSQHGANRLGANSLLSAIYGGIVAGPKAVEYINGLEKSADAMPESLFSEEVRKEQAAYDEILSLDGNENAYVLHKELGEWMTDNVTVVRTNEGLLKTDEKIQELMERFKHININDTAKWSNQGAAFTRQLGSMLDLARVITLGAYNRNESRGAHYKPEFPERNDEDFLKTTRASYNAETNGPDFTYEDVDTSLIKPRKRDYSQKKQGVAKS</sequence>
<evidence type="ECO:0000259" key="15">
    <source>
        <dbReference type="Pfam" id="PF02910"/>
    </source>
</evidence>
<keyword evidence="5" id="KW-0813">Transport</keyword>
<dbReference type="Gene3D" id="3.90.700.10">
    <property type="entry name" value="Succinate dehydrogenase/fumarate reductase flavoprotein, catalytic domain"/>
    <property type="match status" value="1"/>
</dbReference>
<accession>A0A554A2R5</accession>
<gene>
    <name evidence="16" type="primary">sdhA</name>
    <name evidence="16" type="ORF">FN960_00075</name>
</gene>
<comment type="catalytic activity">
    <reaction evidence="12">
        <text>a quinone + succinate = fumarate + a quinol</text>
        <dbReference type="Rhea" id="RHEA:40523"/>
        <dbReference type="ChEBI" id="CHEBI:24646"/>
        <dbReference type="ChEBI" id="CHEBI:29806"/>
        <dbReference type="ChEBI" id="CHEBI:30031"/>
        <dbReference type="ChEBI" id="CHEBI:132124"/>
        <dbReference type="EC" id="1.3.5.1"/>
    </reaction>
</comment>
<dbReference type="InterPro" id="IPR011280">
    <property type="entry name" value="Succ_DH/Fum_Rdt_flav_su"/>
</dbReference>
<dbReference type="PANTHER" id="PTHR11632">
    <property type="entry name" value="SUCCINATE DEHYDROGENASE 2 FLAVOPROTEIN SUBUNIT"/>
    <property type="match status" value="1"/>
</dbReference>
<dbReference type="SUPFAM" id="SSF51905">
    <property type="entry name" value="FAD/NAD(P)-binding domain"/>
    <property type="match status" value="1"/>
</dbReference>
<evidence type="ECO:0000256" key="1">
    <source>
        <dbReference type="ARBA" id="ARBA00001974"/>
    </source>
</evidence>
<dbReference type="OrthoDB" id="9806724at2"/>
<organism evidence="16 17">
    <name type="scientific">Alkalicoccobacillus porphyridii</name>
    <dbReference type="NCBI Taxonomy" id="2597270"/>
    <lineage>
        <taxon>Bacteria</taxon>
        <taxon>Bacillati</taxon>
        <taxon>Bacillota</taxon>
        <taxon>Bacilli</taxon>
        <taxon>Bacillales</taxon>
        <taxon>Bacillaceae</taxon>
        <taxon>Alkalicoccobacillus</taxon>
    </lineage>
</organism>
<evidence type="ECO:0000256" key="3">
    <source>
        <dbReference type="ARBA" id="ARBA00008040"/>
    </source>
</evidence>
<feature type="active site" description="Proton acceptor" evidence="13">
    <location>
        <position position="285"/>
    </location>
</feature>
<dbReference type="PRINTS" id="PR00368">
    <property type="entry name" value="FADPNR"/>
</dbReference>
<keyword evidence="7" id="KW-0285">Flavoprotein</keyword>
<dbReference type="GO" id="GO:0009061">
    <property type="term" value="P:anaerobic respiration"/>
    <property type="evidence" value="ECO:0007669"/>
    <property type="project" value="TreeGrafter"/>
</dbReference>
<dbReference type="NCBIfam" id="NF006392">
    <property type="entry name" value="PRK08641.1"/>
    <property type="match status" value="1"/>
</dbReference>
<comment type="subcellular location">
    <subcellularLocation>
        <location evidence="2">Cell membrane</location>
        <topology evidence="2">Peripheral membrane protein</topology>
        <orientation evidence="2">Cytoplasmic side</orientation>
    </subcellularLocation>
</comment>
<dbReference type="Pfam" id="PF00890">
    <property type="entry name" value="FAD_binding_2"/>
    <property type="match status" value="1"/>
</dbReference>
<dbReference type="AlphaFoldDB" id="A0A554A2R5"/>
<dbReference type="Gene3D" id="3.50.50.60">
    <property type="entry name" value="FAD/NAD(P)-binding domain"/>
    <property type="match status" value="1"/>
</dbReference>
<name>A0A554A2R5_9BACI</name>
<dbReference type="PIRSF" id="PIRSF000171">
    <property type="entry name" value="SDHA_APRA_LASPO"/>
    <property type="match status" value="1"/>
</dbReference>
<dbReference type="GO" id="GO:0008177">
    <property type="term" value="F:succinate dehydrogenase (quinone) activity"/>
    <property type="evidence" value="ECO:0007669"/>
    <property type="project" value="UniProtKB-EC"/>
</dbReference>
<evidence type="ECO:0000256" key="5">
    <source>
        <dbReference type="ARBA" id="ARBA00022448"/>
    </source>
</evidence>
<dbReference type="Proteomes" id="UP000318521">
    <property type="component" value="Unassembled WGS sequence"/>
</dbReference>
<dbReference type="GO" id="GO:0009055">
    <property type="term" value="F:electron transfer activity"/>
    <property type="evidence" value="ECO:0007669"/>
    <property type="project" value="TreeGrafter"/>
</dbReference>